<evidence type="ECO:0000256" key="2">
    <source>
        <dbReference type="ARBA" id="ARBA00005180"/>
    </source>
</evidence>
<dbReference type="CDD" id="cd06223">
    <property type="entry name" value="PRTases_typeI"/>
    <property type="match status" value="1"/>
</dbReference>
<comment type="cofactor">
    <cofactor evidence="1">
        <name>Mg(2+)</name>
        <dbReference type="ChEBI" id="CHEBI:18420"/>
    </cofactor>
</comment>
<dbReference type="FunFam" id="3.40.50.2020:FF:000023">
    <property type="entry name" value="Probable uracil phosphoribosyltransferase"/>
    <property type="match status" value="1"/>
</dbReference>
<dbReference type="Pfam" id="PF14681">
    <property type="entry name" value="UPRTase"/>
    <property type="match status" value="1"/>
</dbReference>
<dbReference type="AlphaFoldDB" id="A0A8S1L6C2"/>
<evidence type="ECO:0000256" key="7">
    <source>
        <dbReference type="ARBA" id="ARBA00022679"/>
    </source>
</evidence>
<feature type="signal peptide" evidence="10">
    <location>
        <begin position="1"/>
        <end position="17"/>
    </location>
</feature>
<evidence type="ECO:0000256" key="4">
    <source>
        <dbReference type="ARBA" id="ARBA00011894"/>
    </source>
</evidence>
<dbReference type="EMBL" id="CAJJDN010000017">
    <property type="protein sequence ID" value="CAD8063428.1"/>
    <property type="molecule type" value="Genomic_DNA"/>
</dbReference>
<comment type="pathway">
    <text evidence="2">Pyrimidine metabolism; UMP biosynthesis via salvage pathway; UMP from uracil: step 1/1.</text>
</comment>
<name>A0A8S1L6C2_9CILI</name>
<keyword evidence="9" id="KW-0342">GTP-binding</keyword>
<comment type="caution">
    <text evidence="12">The sequence shown here is derived from an EMBL/GenBank/DDBJ whole genome shotgun (WGS) entry which is preliminary data.</text>
</comment>
<evidence type="ECO:0000256" key="1">
    <source>
        <dbReference type="ARBA" id="ARBA00001946"/>
    </source>
</evidence>
<evidence type="ECO:0000256" key="6">
    <source>
        <dbReference type="ARBA" id="ARBA00022676"/>
    </source>
</evidence>
<dbReference type="OrthoDB" id="106623at2759"/>
<evidence type="ECO:0000256" key="8">
    <source>
        <dbReference type="ARBA" id="ARBA00022741"/>
    </source>
</evidence>
<keyword evidence="7" id="KW-0808">Transferase</keyword>
<evidence type="ECO:0000256" key="9">
    <source>
        <dbReference type="ARBA" id="ARBA00023134"/>
    </source>
</evidence>
<dbReference type="InterPro" id="IPR000836">
    <property type="entry name" value="PRTase_dom"/>
</dbReference>
<accession>A0A8S1L6C2</accession>
<keyword evidence="13" id="KW-1185">Reference proteome</keyword>
<evidence type="ECO:0000313" key="13">
    <source>
        <dbReference type="Proteomes" id="UP000692954"/>
    </source>
</evidence>
<dbReference type="NCBIfam" id="NF001097">
    <property type="entry name" value="PRK00129.1"/>
    <property type="match status" value="1"/>
</dbReference>
<feature type="domain" description="Phosphoribosyltransferase" evidence="11">
    <location>
        <begin position="58"/>
        <end position="264"/>
    </location>
</feature>
<proteinExistence type="inferred from homology"/>
<keyword evidence="8" id="KW-0547">Nucleotide-binding</keyword>
<comment type="similarity">
    <text evidence="3">Belongs to the UPRTase family.</text>
</comment>
<evidence type="ECO:0000259" key="11">
    <source>
        <dbReference type="Pfam" id="PF14681"/>
    </source>
</evidence>
<evidence type="ECO:0000313" key="12">
    <source>
        <dbReference type="EMBL" id="CAD8063428.1"/>
    </source>
</evidence>
<organism evidence="12 13">
    <name type="scientific">Paramecium sonneborni</name>
    <dbReference type="NCBI Taxonomy" id="65129"/>
    <lineage>
        <taxon>Eukaryota</taxon>
        <taxon>Sar</taxon>
        <taxon>Alveolata</taxon>
        <taxon>Ciliophora</taxon>
        <taxon>Intramacronucleata</taxon>
        <taxon>Oligohymenophorea</taxon>
        <taxon>Peniculida</taxon>
        <taxon>Parameciidae</taxon>
        <taxon>Paramecium</taxon>
    </lineage>
</organism>
<keyword evidence="6" id="KW-0328">Glycosyltransferase</keyword>
<dbReference type="GO" id="GO:0008655">
    <property type="term" value="P:pyrimidine-containing compound salvage"/>
    <property type="evidence" value="ECO:0007669"/>
    <property type="project" value="UniProtKB-ARBA"/>
</dbReference>
<reference evidence="12" key="1">
    <citation type="submission" date="2021-01" db="EMBL/GenBank/DDBJ databases">
        <authorList>
            <consortium name="Genoscope - CEA"/>
            <person name="William W."/>
        </authorList>
    </citation>
    <scope>NUCLEOTIDE SEQUENCE</scope>
</reference>
<evidence type="ECO:0000256" key="10">
    <source>
        <dbReference type="SAM" id="SignalP"/>
    </source>
</evidence>
<dbReference type="GO" id="GO:0004845">
    <property type="term" value="F:uracil phosphoribosyltransferase activity"/>
    <property type="evidence" value="ECO:0007669"/>
    <property type="project" value="UniProtKB-EC"/>
</dbReference>
<dbReference type="GO" id="GO:0005525">
    <property type="term" value="F:GTP binding"/>
    <property type="evidence" value="ECO:0007669"/>
    <property type="project" value="UniProtKB-KW"/>
</dbReference>
<evidence type="ECO:0000256" key="5">
    <source>
        <dbReference type="ARBA" id="ARBA00022533"/>
    </source>
</evidence>
<protein>
    <recommendedName>
        <fullName evidence="4">uracil phosphoribosyltransferase</fullName>
        <ecNumber evidence="4">2.4.2.9</ecNumber>
    </recommendedName>
</protein>
<gene>
    <name evidence="12" type="ORF">PSON_ATCC_30995.1.T0170404</name>
</gene>
<keyword evidence="5" id="KW-0021">Allosteric enzyme</keyword>
<dbReference type="Proteomes" id="UP000692954">
    <property type="component" value="Unassembled WGS sequence"/>
</dbReference>
<sequence length="274" mass="31116">MLKNITKLAFCLGLVNGTFVVCSQQKNNNVLNRNEQYNFLSENELHNLMKKHKNLSILNRKQTEHILSLIRDTNADIVSFRKNADRLIRILMEQALCQIEKKKYVKQSPLGLYEANEVKYDDEEICIVSILRSGNAFLNEGLKVICGASIGQILIQRNEETSMPKYYFEKLPEDINQQQIILVDPMLASGGSASMALQLLLNKGVKQENIIFLTLVSCEQGLNKVFQQFPNIKIITAQVDPILLKDINYLAPGIGDFGDRYFGTIKKNTHPIKV</sequence>
<feature type="chain" id="PRO_5035807870" description="uracil phosphoribosyltransferase" evidence="10">
    <location>
        <begin position="18"/>
        <end position="274"/>
    </location>
</feature>
<keyword evidence="10" id="KW-0732">Signal</keyword>
<evidence type="ECO:0000256" key="3">
    <source>
        <dbReference type="ARBA" id="ARBA00009516"/>
    </source>
</evidence>
<dbReference type="EC" id="2.4.2.9" evidence="4"/>